<dbReference type="PANTHER" id="PTHR47508:SF1">
    <property type="entry name" value="NON-SPECIFIC SERINE_THREONINE PROTEIN KINASE"/>
    <property type="match status" value="1"/>
</dbReference>
<evidence type="ECO:0000313" key="4">
    <source>
        <dbReference type="EMBL" id="RNA02711.1"/>
    </source>
</evidence>
<dbReference type="GO" id="GO:0007165">
    <property type="term" value="P:signal transduction"/>
    <property type="evidence" value="ECO:0007669"/>
    <property type="project" value="InterPro"/>
</dbReference>
<evidence type="ECO:0000259" key="2">
    <source>
        <dbReference type="Pfam" id="PF13676"/>
    </source>
</evidence>
<dbReference type="Gene3D" id="3.30.310.200">
    <property type="match status" value="1"/>
</dbReference>
<evidence type="ECO:0000313" key="5">
    <source>
        <dbReference type="Proteomes" id="UP000276133"/>
    </source>
</evidence>
<protein>
    <submittedName>
        <fullName evidence="4">Putative serine threonine-kinase pats1</fullName>
    </submittedName>
</protein>
<dbReference type="Gene3D" id="3.40.50.10140">
    <property type="entry name" value="Toll/interleukin-1 receptor homology (TIR) domain"/>
    <property type="match status" value="2"/>
</dbReference>
<sequence>SVKQTCIENGRLSHDKIGEIWKDYPEELHEWMLKLTEEFDLTFPVPDKKISIVPCLLPDTEPKFNWPEIDPNNPVKIKQFKVNYKFEYLPIGLFNRIQVRLFQYGDSSIIWKKGSLLKKNSHLALISQSKNALSIKIKVQGVTPENIVFVIHETIETLINDSFNGLQYDFSFPCPDCVESQSTEPYLFSSTLLKRANEMKAPFLQCRKFFHAISIQEMMAIMPIDDTNNMDLNLEYTIRDLNSLKNTFKYDIMFWYCEQDLKLDQDKSVNPLNAIKAIESQGYHVWYSEEPSVEKLDKLTSVIKQSKLVIFGVSNDFASDPKCVQIFELVKNLIKKNYLLIEFGQLGSHEWLRKPIFASACADFRIIMQDPKRYSTKVADAFESIEKIVQADLKTEDEKKNPDVFISYCWANSHEAIKKGSKGTDKSLGWLDPRSLVKFFEKNGIHAWIDVDNLDSTTQMFGEITKGMNLAKVIVACVSDEYVESQNCKLEFRFAHLSLKIPIVKAIVGLGNEWRKNEIAFLGSNYPEANFQYETPGNKIKCLFN</sequence>
<dbReference type="InterPro" id="IPR035897">
    <property type="entry name" value="Toll_tir_struct_dom_sf"/>
</dbReference>
<keyword evidence="5" id="KW-1185">Reference proteome</keyword>
<proteinExistence type="predicted"/>
<dbReference type="GO" id="GO:0016301">
    <property type="term" value="F:kinase activity"/>
    <property type="evidence" value="ECO:0007669"/>
    <property type="project" value="UniProtKB-KW"/>
</dbReference>
<dbReference type="Pfam" id="PF13676">
    <property type="entry name" value="TIR_2"/>
    <property type="match status" value="1"/>
</dbReference>
<feature type="domain" description="C-terminal of Roc COR-B" evidence="3">
    <location>
        <begin position="79"/>
        <end position="218"/>
    </location>
</feature>
<keyword evidence="4" id="KW-0418">Kinase</keyword>
<feature type="non-terminal residue" evidence="4">
    <location>
        <position position="1"/>
    </location>
</feature>
<name>A0A3M7PVE5_BRAPC</name>
<dbReference type="AlphaFoldDB" id="A0A3M7PVE5"/>
<dbReference type="SUPFAM" id="SSF52200">
    <property type="entry name" value="Toll/Interleukin receptor TIR domain"/>
    <property type="match status" value="2"/>
</dbReference>
<dbReference type="InterPro" id="IPR057263">
    <property type="entry name" value="COR-B"/>
</dbReference>
<dbReference type="STRING" id="10195.A0A3M7PVE5"/>
<evidence type="ECO:0000259" key="3">
    <source>
        <dbReference type="Pfam" id="PF25497"/>
    </source>
</evidence>
<accession>A0A3M7PVE5</accession>
<organism evidence="4 5">
    <name type="scientific">Brachionus plicatilis</name>
    <name type="common">Marine rotifer</name>
    <name type="synonym">Brachionus muelleri</name>
    <dbReference type="NCBI Taxonomy" id="10195"/>
    <lineage>
        <taxon>Eukaryota</taxon>
        <taxon>Metazoa</taxon>
        <taxon>Spiralia</taxon>
        <taxon>Gnathifera</taxon>
        <taxon>Rotifera</taxon>
        <taxon>Eurotatoria</taxon>
        <taxon>Monogononta</taxon>
        <taxon>Pseudotrocha</taxon>
        <taxon>Ploima</taxon>
        <taxon>Brachionidae</taxon>
        <taxon>Brachionus</taxon>
    </lineage>
</organism>
<keyword evidence="1" id="KW-0677">Repeat</keyword>
<keyword evidence="4" id="KW-0808">Transferase</keyword>
<dbReference type="EMBL" id="REGN01008778">
    <property type="protein sequence ID" value="RNA02711.1"/>
    <property type="molecule type" value="Genomic_DNA"/>
</dbReference>
<dbReference type="Pfam" id="PF25497">
    <property type="entry name" value="COR-B"/>
    <property type="match status" value="1"/>
</dbReference>
<comment type="caution">
    <text evidence="4">The sequence shown here is derived from an EMBL/GenBank/DDBJ whole genome shotgun (WGS) entry which is preliminary data.</text>
</comment>
<dbReference type="OrthoDB" id="10252328at2759"/>
<dbReference type="InterPro" id="IPR000157">
    <property type="entry name" value="TIR_dom"/>
</dbReference>
<dbReference type="Proteomes" id="UP000276133">
    <property type="component" value="Unassembled WGS sequence"/>
</dbReference>
<evidence type="ECO:0000256" key="1">
    <source>
        <dbReference type="ARBA" id="ARBA00022737"/>
    </source>
</evidence>
<feature type="domain" description="TIR" evidence="2">
    <location>
        <begin position="436"/>
        <end position="497"/>
    </location>
</feature>
<dbReference type="PANTHER" id="PTHR47508">
    <property type="entry name" value="SAM DOMAIN-CONTAINING PROTEIN-RELATED"/>
    <property type="match status" value="1"/>
</dbReference>
<reference evidence="4 5" key="1">
    <citation type="journal article" date="2018" name="Sci. Rep.">
        <title>Genomic signatures of local adaptation to the degree of environmental predictability in rotifers.</title>
        <authorList>
            <person name="Franch-Gras L."/>
            <person name="Hahn C."/>
            <person name="Garcia-Roger E.M."/>
            <person name="Carmona M.J."/>
            <person name="Serra M."/>
            <person name="Gomez A."/>
        </authorList>
    </citation>
    <scope>NUCLEOTIDE SEQUENCE [LARGE SCALE GENOMIC DNA]</scope>
    <source>
        <strain evidence="4">HYR1</strain>
    </source>
</reference>
<gene>
    <name evidence="4" type="ORF">BpHYR1_002903</name>
</gene>